<name>A0ABT3DGL6_9BACI</name>
<evidence type="ECO:0000256" key="6">
    <source>
        <dbReference type="ARBA" id="ARBA00023289"/>
    </source>
</evidence>
<comment type="subunit">
    <text evidence="7">Interacts directly with the sensor histidine kinase ComP and stimulates its activity.</text>
</comment>
<evidence type="ECO:0000256" key="3">
    <source>
        <dbReference type="ARBA" id="ARBA00023044"/>
    </source>
</evidence>
<dbReference type="RefSeq" id="WP_078433264.1">
    <property type="nucleotide sequence ID" value="NZ_CP162630.1"/>
</dbReference>
<evidence type="ECO:0000256" key="2">
    <source>
        <dbReference type="ARBA" id="ARBA00022525"/>
    </source>
</evidence>
<keyword evidence="2" id="KW-0964">Secreted</keyword>
<evidence type="ECO:0000256" key="5">
    <source>
        <dbReference type="ARBA" id="ARBA00023288"/>
    </source>
</evidence>
<evidence type="ECO:0000313" key="11">
    <source>
        <dbReference type="Proteomes" id="UP001526147"/>
    </source>
</evidence>
<keyword evidence="3" id="KW-0588">Pheromone</keyword>
<organism evidence="10 11">
    <name type="scientific">Metabacillus halosaccharovorans</name>
    <dbReference type="NCBI Taxonomy" id="930124"/>
    <lineage>
        <taxon>Bacteria</taxon>
        <taxon>Bacillati</taxon>
        <taxon>Bacillota</taxon>
        <taxon>Bacilli</taxon>
        <taxon>Bacillales</taxon>
        <taxon>Bacillaceae</taxon>
        <taxon>Metabacillus</taxon>
    </lineage>
</organism>
<keyword evidence="6" id="KW-0636">Prenylation</keyword>
<dbReference type="EMBL" id="JAOYEY010000036">
    <property type="protein sequence ID" value="MCV9886192.1"/>
    <property type="molecule type" value="Genomic_DNA"/>
</dbReference>
<evidence type="ECO:0000256" key="4">
    <source>
        <dbReference type="ARBA" id="ARBA00023287"/>
    </source>
</evidence>
<protein>
    <recommendedName>
        <fullName evidence="8">ComX pheromone</fullName>
    </recommendedName>
    <alternativeName>
        <fullName evidence="9">Competence pheromone</fullName>
    </alternativeName>
</protein>
<sequence length="56" mass="6444">MQEIIQTLMENPDLIEKIKAGTVQMIGLTVEENELLKEVFQSNLTIDASIRKAWRN</sequence>
<evidence type="ECO:0000313" key="10">
    <source>
        <dbReference type="EMBL" id="MCV9886192.1"/>
    </source>
</evidence>
<keyword evidence="4" id="KW-0178">Competence</keyword>
<accession>A0ABT3DGL6</accession>
<comment type="caution">
    <text evidence="10">The sequence shown here is derived from an EMBL/GenBank/DDBJ whole genome shotgun (WGS) entry which is preliminary data.</text>
</comment>
<evidence type="ECO:0000256" key="9">
    <source>
        <dbReference type="ARBA" id="ARBA00030321"/>
    </source>
</evidence>
<dbReference type="InterPro" id="IPR009233">
    <property type="entry name" value="Competence_ComX_Bacillus"/>
</dbReference>
<gene>
    <name evidence="10" type="primary">comX</name>
    <name evidence="10" type="ORF">OIH86_11030</name>
</gene>
<evidence type="ECO:0000256" key="7">
    <source>
        <dbReference type="ARBA" id="ARBA00029483"/>
    </source>
</evidence>
<dbReference type="Proteomes" id="UP001526147">
    <property type="component" value="Unassembled WGS sequence"/>
</dbReference>
<evidence type="ECO:0000256" key="1">
    <source>
        <dbReference type="ARBA" id="ARBA00004613"/>
    </source>
</evidence>
<proteinExistence type="predicted"/>
<evidence type="ECO:0000256" key="8">
    <source>
        <dbReference type="ARBA" id="ARBA00029545"/>
    </source>
</evidence>
<comment type="subcellular location">
    <subcellularLocation>
        <location evidence="1">Secreted</location>
    </subcellularLocation>
</comment>
<dbReference type="Pfam" id="PF05952">
    <property type="entry name" value="ComX"/>
    <property type="match status" value="1"/>
</dbReference>
<reference evidence="10 11" key="1">
    <citation type="submission" date="2022-10" db="EMBL/GenBank/DDBJ databases">
        <title>Draft genome assembly of moderately radiation resistant bacterium Metabacillus halosaccharovorans.</title>
        <authorList>
            <person name="Pal S."/>
            <person name="Gopinathan A."/>
        </authorList>
    </citation>
    <scope>NUCLEOTIDE SEQUENCE [LARGE SCALE GENOMIC DNA]</scope>
    <source>
        <strain evidence="10 11">VITHBRA001</strain>
    </source>
</reference>
<keyword evidence="11" id="KW-1185">Reference proteome</keyword>
<keyword evidence="5" id="KW-0449">Lipoprotein</keyword>